<sequence>MIRISQLKIRTGHTEEALVKKLLQLLRIKKEELLSYEIRRQSLDARKKPDIFYVYTIDVSVKREETVFKGATKKKGQADISICREKPYRFPEAGKETLPMRPVVVGSGPAGLFCAYFLAEAGYRPIVIEQGAPVRDRQKDVERFWEEGILNPNSNVQFGEGGAGAFSDGKLNTLVKDTDGRIRKVLEIFAAHGAPKEILYVNKPHIGTDILIGVVESMRNKMISLGAEFRFHTKMTDIITDAAASRLCGIQVQDLKEAGGEPVRLDTELLVLAPGHSARDTFRMLYELKIPMEAKSFAVGVRAEHPQSLINMSQYGMTEPGELGAASYKLTEKLCSGRGIYSFCMCPGGYVVNASSEEGRLAVNGMSYHARDSRNANSAIVVTVTPEDFGDEHPLAGIEFQQQLEEAAYQAGKGRIPVQRYGDFKDGHVGDGKGPQPCMKGAYTFTDLHSALPEFLSQSIIEGMEKFNAKISGFSSPDTLLSAVESRTSSPVRIVRGNALESTLAGLYPCGEGAGYAGGITSAAVDGIKTAEAIRRKYASFDNCEDRLRKI</sequence>
<protein>
    <submittedName>
        <fullName evidence="5">FAD-binding protein</fullName>
    </submittedName>
</protein>
<evidence type="ECO:0000259" key="4">
    <source>
        <dbReference type="Pfam" id="PF21688"/>
    </source>
</evidence>
<name>A0ABS8DCP9_9FIRM</name>
<evidence type="ECO:0000259" key="3">
    <source>
        <dbReference type="Pfam" id="PF00890"/>
    </source>
</evidence>
<keyword evidence="6" id="KW-1185">Reference proteome</keyword>
<dbReference type="Pfam" id="PF00890">
    <property type="entry name" value="FAD_binding_2"/>
    <property type="match status" value="1"/>
</dbReference>
<dbReference type="InterPro" id="IPR049516">
    <property type="entry name" value="FAD-depend_C"/>
</dbReference>
<dbReference type="PANTHER" id="PTHR42842">
    <property type="entry name" value="FAD/NAD(P)-BINDING OXIDOREDUCTASE"/>
    <property type="match status" value="1"/>
</dbReference>
<organism evidence="5 6">
    <name type="scientific">Bariatricus massiliensis</name>
    <dbReference type="NCBI Taxonomy" id="1745713"/>
    <lineage>
        <taxon>Bacteria</taxon>
        <taxon>Bacillati</taxon>
        <taxon>Bacillota</taxon>
        <taxon>Clostridia</taxon>
        <taxon>Lachnospirales</taxon>
        <taxon>Lachnospiraceae</taxon>
        <taxon>Bariatricus</taxon>
    </lineage>
</organism>
<reference evidence="5 6" key="1">
    <citation type="submission" date="2021-10" db="EMBL/GenBank/DDBJ databases">
        <title>Collection of gut derived symbiotic bacterial strains cultured from healthy donors.</title>
        <authorList>
            <person name="Lin H."/>
            <person name="Littmann E."/>
            <person name="Kohout C."/>
            <person name="Pamer E.G."/>
        </authorList>
    </citation>
    <scope>NUCLEOTIDE SEQUENCE [LARGE SCALE GENOMIC DNA]</scope>
    <source>
        <strain evidence="5 6">DFI.1.165</strain>
    </source>
</reference>
<dbReference type="EMBL" id="JAJCIS010000001">
    <property type="protein sequence ID" value="MCB7386186.1"/>
    <property type="molecule type" value="Genomic_DNA"/>
</dbReference>
<dbReference type="InterPro" id="IPR028348">
    <property type="entry name" value="FAD-binding_protein"/>
</dbReference>
<dbReference type="Pfam" id="PF21688">
    <property type="entry name" value="FAD-depend_C"/>
    <property type="match status" value="1"/>
</dbReference>
<evidence type="ECO:0000313" key="6">
    <source>
        <dbReference type="Proteomes" id="UP001299546"/>
    </source>
</evidence>
<dbReference type="InterPro" id="IPR003953">
    <property type="entry name" value="FAD-dep_OxRdtase_2_FAD-bd"/>
</dbReference>
<evidence type="ECO:0000313" key="5">
    <source>
        <dbReference type="EMBL" id="MCB7386186.1"/>
    </source>
</evidence>
<evidence type="ECO:0000256" key="1">
    <source>
        <dbReference type="ARBA" id="ARBA00022630"/>
    </source>
</evidence>
<dbReference type="Proteomes" id="UP001299546">
    <property type="component" value="Unassembled WGS sequence"/>
</dbReference>
<comment type="caution">
    <text evidence="5">The sequence shown here is derived from an EMBL/GenBank/DDBJ whole genome shotgun (WGS) entry which is preliminary data.</text>
</comment>
<dbReference type="Gene3D" id="3.30.70.2700">
    <property type="match status" value="1"/>
</dbReference>
<proteinExistence type="predicted"/>
<dbReference type="Gene3D" id="3.50.50.60">
    <property type="entry name" value="FAD/NAD(P)-binding domain"/>
    <property type="match status" value="2"/>
</dbReference>
<dbReference type="RefSeq" id="WP_066732424.1">
    <property type="nucleotide sequence ID" value="NZ_JAJCIQ010000001.1"/>
</dbReference>
<dbReference type="PANTHER" id="PTHR42842:SF3">
    <property type="entry name" value="FAD_NAD(P)-BINDING OXIDOREDUCTASE FAMILY PROTEIN"/>
    <property type="match status" value="1"/>
</dbReference>
<dbReference type="SUPFAM" id="SSF51905">
    <property type="entry name" value="FAD/NAD(P)-binding domain"/>
    <property type="match status" value="1"/>
</dbReference>
<evidence type="ECO:0000256" key="2">
    <source>
        <dbReference type="ARBA" id="ARBA00023002"/>
    </source>
</evidence>
<dbReference type="PIRSF" id="PIRSF038984">
    <property type="entry name" value="FAD_binding_protein"/>
    <property type="match status" value="1"/>
</dbReference>
<keyword evidence="2" id="KW-0560">Oxidoreductase</keyword>
<feature type="domain" description="FAD-dependent protein C-terminal" evidence="4">
    <location>
        <begin position="296"/>
        <end position="488"/>
    </location>
</feature>
<gene>
    <name evidence="5" type="ORF">LIZ65_02695</name>
</gene>
<feature type="domain" description="FAD-dependent oxidoreductase 2 FAD-binding" evidence="3">
    <location>
        <begin position="103"/>
        <end position="135"/>
    </location>
</feature>
<keyword evidence="1" id="KW-0285">Flavoprotein</keyword>
<dbReference type="InterPro" id="IPR036188">
    <property type="entry name" value="FAD/NAD-bd_sf"/>
</dbReference>
<accession>A0ABS8DCP9</accession>